<name>A0A1N7P1M5_9BACT</name>
<dbReference type="GO" id="GO:0016787">
    <property type="term" value="F:hydrolase activity"/>
    <property type="evidence" value="ECO:0007669"/>
    <property type="project" value="UniProtKB-KW"/>
</dbReference>
<dbReference type="Proteomes" id="UP000186026">
    <property type="component" value="Unassembled WGS sequence"/>
</dbReference>
<dbReference type="PANTHER" id="PTHR11203">
    <property type="entry name" value="CLEAVAGE AND POLYADENYLATION SPECIFICITY FACTOR FAMILY MEMBER"/>
    <property type="match status" value="1"/>
</dbReference>
<dbReference type="CDD" id="cd16295">
    <property type="entry name" value="TTHA0252-CPSF-like_MBL-fold"/>
    <property type="match status" value="1"/>
</dbReference>
<dbReference type="EMBL" id="FTOP01000013">
    <property type="protein sequence ID" value="SIT04339.1"/>
    <property type="molecule type" value="Genomic_DNA"/>
</dbReference>
<feature type="domain" description="Metallo-beta-lactamase" evidence="2">
    <location>
        <begin position="15"/>
        <end position="248"/>
    </location>
</feature>
<dbReference type="OrthoDB" id="9803916at2"/>
<accession>A0A1N7P1M5</accession>
<dbReference type="SMART" id="SM00849">
    <property type="entry name" value="Lactamase_B"/>
    <property type="match status" value="1"/>
</dbReference>
<dbReference type="Pfam" id="PF10996">
    <property type="entry name" value="Beta-Casp"/>
    <property type="match status" value="1"/>
</dbReference>
<dbReference type="Pfam" id="PF16661">
    <property type="entry name" value="Lactamase_B_6"/>
    <property type="match status" value="1"/>
</dbReference>
<feature type="domain" description="Beta-Casp" evidence="3">
    <location>
        <begin position="253"/>
        <end position="377"/>
    </location>
</feature>
<evidence type="ECO:0000256" key="1">
    <source>
        <dbReference type="ARBA" id="ARBA00022801"/>
    </source>
</evidence>
<dbReference type="InterPro" id="IPR011108">
    <property type="entry name" value="RMMBL"/>
</dbReference>
<evidence type="ECO:0000313" key="4">
    <source>
        <dbReference type="EMBL" id="SIT04339.1"/>
    </source>
</evidence>
<gene>
    <name evidence="4" type="ORF">SAMN05421761_11332</name>
</gene>
<dbReference type="InterPro" id="IPR036866">
    <property type="entry name" value="RibonucZ/Hydroxyglut_hydro"/>
</dbReference>
<dbReference type="InterPro" id="IPR001279">
    <property type="entry name" value="Metallo-B-lactamas"/>
</dbReference>
<dbReference type="Pfam" id="PF07521">
    <property type="entry name" value="RMMBL"/>
    <property type="match status" value="1"/>
</dbReference>
<proteinExistence type="predicted"/>
<evidence type="ECO:0000313" key="5">
    <source>
        <dbReference type="Proteomes" id="UP000186026"/>
    </source>
</evidence>
<dbReference type="Gene3D" id="3.60.15.10">
    <property type="entry name" value="Ribonuclease Z/Hydroxyacylglutathione hydrolase-like"/>
    <property type="match status" value="1"/>
</dbReference>
<dbReference type="Gene3D" id="3.40.50.10890">
    <property type="match status" value="1"/>
</dbReference>
<reference evidence="5" key="1">
    <citation type="submission" date="2017-01" db="EMBL/GenBank/DDBJ databases">
        <authorList>
            <person name="Varghese N."/>
            <person name="Submissions S."/>
        </authorList>
    </citation>
    <scope>NUCLEOTIDE SEQUENCE [LARGE SCALE GENOMIC DNA]</scope>
    <source>
        <strain evidence="5">DSM 46698</strain>
    </source>
</reference>
<dbReference type="GO" id="GO:0004521">
    <property type="term" value="F:RNA endonuclease activity"/>
    <property type="evidence" value="ECO:0007669"/>
    <property type="project" value="TreeGrafter"/>
</dbReference>
<organism evidence="4 5">
    <name type="scientific">Belliella pelovolcani</name>
    <dbReference type="NCBI Taxonomy" id="529505"/>
    <lineage>
        <taxon>Bacteria</taxon>
        <taxon>Pseudomonadati</taxon>
        <taxon>Bacteroidota</taxon>
        <taxon>Cytophagia</taxon>
        <taxon>Cytophagales</taxon>
        <taxon>Cyclobacteriaceae</taxon>
        <taxon>Belliella</taxon>
    </lineage>
</organism>
<sequence>MKVKVKFLGGAGTVTGSRYLLEINHLKVLVDCGLFQGLKDYRKRNWEAFPISPSEIDMVILTHAHIDHSGYLPKLVKEGFKGPIYGTEATLELIKILLLDAAKLQEEEAAYAQKKGYSKHEKPLPLYTIEDAERVFPLLKGADFEKEQSEYPEFNFAFYNAGHILGAAIVKLKVNGAQQVKKIVFSGDLGRYHDPILNPPARLPFADILFLESTYGDRVSKIKNPEEELGRAIREAYRRGGVALIPAFAVGRTQMMLYYLHRLQQKGKIPDIPIYVDSPMAIDVTKLYKAFGECHRLQPLFEEDHCNPFKHKNLHYYQSQEASISLNAIRGDAIIISASGMATGGRIMHHLYNRLPNEQDSVIFVGYQAEGTRGRKLIDGDTSVRMYGLDIPVKAHISYIEGLSAHADQEELIDWVEGFTSKPKVTFLVHGEDEARIGLQRKLKEELDWDATIPEYLESFELFDGI</sequence>
<dbReference type="SUPFAM" id="SSF56281">
    <property type="entry name" value="Metallo-hydrolase/oxidoreductase"/>
    <property type="match status" value="1"/>
</dbReference>
<keyword evidence="1" id="KW-0378">Hydrolase</keyword>
<dbReference type="PANTHER" id="PTHR11203:SF37">
    <property type="entry name" value="INTEGRATOR COMPLEX SUBUNIT 11"/>
    <property type="match status" value="1"/>
</dbReference>
<evidence type="ECO:0000259" key="2">
    <source>
        <dbReference type="SMART" id="SM00849"/>
    </source>
</evidence>
<keyword evidence="5" id="KW-1185">Reference proteome</keyword>
<dbReference type="InterPro" id="IPR050698">
    <property type="entry name" value="MBL"/>
</dbReference>
<evidence type="ECO:0000259" key="3">
    <source>
        <dbReference type="SMART" id="SM01027"/>
    </source>
</evidence>
<dbReference type="InterPro" id="IPR022712">
    <property type="entry name" value="Beta_Casp"/>
</dbReference>
<protein>
    <submittedName>
        <fullName evidence="4">Metallo-beta-lactamase family protein</fullName>
    </submittedName>
</protein>
<dbReference type="SMART" id="SM01027">
    <property type="entry name" value="Beta-Casp"/>
    <property type="match status" value="1"/>
</dbReference>
<dbReference type="AlphaFoldDB" id="A0A1N7P1M5"/>
<dbReference type="RefSeq" id="WP_076502348.1">
    <property type="nucleotide sequence ID" value="NZ_FTOP01000013.1"/>
</dbReference>